<comment type="caution">
    <text evidence="10">The sequence shown here is derived from an EMBL/GenBank/DDBJ whole genome shotgun (WGS) entry which is preliminary data.</text>
</comment>
<comment type="function">
    <text evidence="5">Required for corrinoid utilization. Probably part of the ABC transporter complex BtuCDF involved in cobalamin (vitamin B12) import. Probably responsible for energy coupling to the transport system.</text>
</comment>
<dbReference type="EMBL" id="DQZR01000225">
    <property type="protein sequence ID" value="HDM36639.1"/>
    <property type="molecule type" value="Genomic_DNA"/>
</dbReference>
<protein>
    <recommendedName>
        <fullName evidence="7">Cobalamin import ATP-binding protein BtuD</fullName>
        <ecNumber evidence="6">7.6.2.8</ecNumber>
    </recommendedName>
    <alternativeName>
        <fullName evidence="8">Vitamin B12-transporting ATPase</fullName>
    </alternativeName>
</protein>
<keyword evidence="3 10" id="KW-0067">ATP-binding</keyword>
<dbReference type="FunFam" id="3.40.50.300:FF:000134">
    <property type="entry name" value="Iron-enterobactin ABC transporter ATP-binding protein"/>
    <property type="match status" value="1"/>
</dbReference>
<dbReference type="GO" id="GO:0015420">
    <property type="term" value="F:ABC-type vitamin B12 transporter activity"/>
    <property type="evidence" value="ECO:0007669"/>
    <property type="project" value="UniProtKB-EC"/>
</dbReference>
<sequence>MKIIQFQNVTVSYENRIALEDVTFDLEEGEFLGIIGPNASGKTTLLKTILGILKPVKGTVLVFGEDLAHNGHIRSNIGYVPQKEYIDPTIPFLVKDLVLMGRYAKIGLFKRPSREDFRLMEQVLRDVGMDDMEDEPVGHLSGGQLQRILIARALISEPRILLLDEPTTGLDVNSQIAIIRLISKLHKEKELTVLFVTHDINTIINHCSRVMYLNRRIYAIGKPVDVLNEDVLRRVYGTDVRILAFNGAPYVAVSDHHA</sequence>
<evidence type="ECO:0000259" key="9">
    <source>
        <dbReference type="PROSITE" id="PS50893"/>
    </source>
</evidence>
<evidence type="ECO:0000256" key="8">
    <source>
        <dbReference type="ARBA" id="ARBA00077139"/>
    </source>
</evidence>
<keyword evidence="1" id="KW-0813">Transport</keyword>
<evidence type="ECO:0000256" key="2">
    <source>
        <dbReference type="ARBA" id="ARBA00022741"/>
    </source>
</evidence>
<reference evidence="10" key="1">
    <citation type="journal article" date="2020" name="mSystems">
        <title>Genome- and Community-Level Interaction Insights into Carbon Utilization and Element Cycling Functions of Hydrothermarchaeota in Hydrothermal Sediment.</title>
        <authorList>
            <person name="Zhou Z."/>
            <person name="Liu Y."/>
            <person name="Xu W."/>
            <person name="Pan J."/>
            <person name="Luo Z.H."/>
            <person name="Li M."/>
        </authorList>
    </citation>
    <scope>NUCLEOTIDE SEQUENCE [LARGE SCALE GENOMIC DNA]</scope>
    <source>
        <strain evidence="10">HyVt-185</strain>
    </source>
</reference>
<dbReference type="SUPFAM" id="SSF52540">
    <property type="entry name" value="P-loop containing nucleoside triphosphate hydrolases"/>
    <property type="match status" value="1"/>
</dbReference>
<dbReference type="PANTHER" id="PTHR42734">
    <property type="entry name" value="METAL TRANSPORT SYSTEM ATP-BINDING PROTEIN TM_0124-RELATED"/>
    <property type="match status" value="1"/>
</dbReference>
<dbReference type="AlphaFoldDB" id="A0A7C1B451"/>
<gene>
    <name evidence="10" type="ORF">ENG09_05270</name>
</gene>
<evidence type="ECO:0000256" key="6">
    <source>
        <dbReference type="ARBA" id="ARBA00066387"/>
    </source>
</evidence>
<dbReference type="InterPro" id="IPR027417">
    <property type="entry name" value="P-loop_NTPase"/>
</dbReference>
<dbReference type="EC" id="7.6.2.8" evidence="6"/>
<keyword evidence="2" id="KW-0547">Nucleotide-binding</keyword>
<dbReference type="SMART" id="SM00382">
    <property type="entry name" value="AAA"/>
    <property type="match status" value="1"/>
</dbReference>
<dbReference type="InterPro" id="IPR003593">
    <property type="entry name" value="AAA+_ATPase"/>
</dbReference>
<evidence type="ECO:0000256" key="7">
    <source>
        <dbReference type="ARBA" id="ARBA00073649"/>
    </source>
</evidence>
<feature type="domain" description="ABC transporter" evidence="9">
    <location>
        <begin position="4"/>
        <end position="240"/>
    </location>
</feature>
<name>A0A7C1B451_9EURY</name>
<dbReference type="PROSITE" id="PS00211">
    <property type="entry name" value="ABC_TRANSPORTER_1"/>
    <property type="match status" value="1"/>
</dbReference>
<dbReference type="CDD" id="cd03235">
    <property type="entry name" value="ABC_Metallic_Cations"/>
    <property type="match status" value="1"/>
</dbReference>
<dbReference type="GO" id="GO:0016887">
    <property type="term" value="F:ATP hydrolysis activity"/>
    <property type="evidence" value="ECO:0007669"/>
    <property type="project" value="InterPro"/>
</dbReference>
<dbReference type="PROSITE" id="PS50893">
    <property type="entry name" value="ABC_TRANSPORTER_2"/>
    <property type="match status" value="1"/>
</dbReference>
<dbReference type="InterPro" id="IPR050153">
    <property type="entry name" value="Metal_Ion_Import_ABC"/>
</dbReference>
<organism evidence="10">
    <name type="scientific">Candidatus Syntropharchaeum butanivorans</name>
    <dbReference type="NCBI Taxonomy" id="1839936"/>
    <lineage>
        <taxon>Archaea</taxon>
        <taxon>Methanobacteriati</taxon>
        <taxon>Methanobacteriota</taxon>
        <taxon>Stenosarchaea group</taxon>
        <taxon>Methanomicrobia</taxon>
        <taxon>Methanosarcinales</taxon>
        <taxon>ANME-2 cluster</taxon>
        <taxon>Candidatus Syntropharchaeum</taxon>
    </lineage>
</organism>
<dbReference type="InterPro" id="IPR017871">
    <property type="entry name" value="ABC_transporter-like_CS"/>
</dbReference>
<comment type="catalytic activity">
    <reaction evidence="4">
        <text>an R-cob(III)alamin(out) + ATP + H2O = an R-cob(III)alamin(in) + ADP + phosphate + H(+)</text>
        <dbReference type="Rhea" id="RHEA:17873"/>
        <dbReference type="ChEBI" id="CHEBI:15377"/>
        <dbReference type="ChEBI" id="CHEBI:15378"/>
        <dbReference type="ChEBI" id="CHEBI:30616"/>
        <dbReference type="ChEBI" id="CHEBI:43474"/>
        <dbReference type="ChEBI" id="CHEBI:140785"/>
        <dbReference type="ChEBI" id="CHEBI:456216"/>
        <dbReference type="EC" id="7.6.2.8"/>
    </reaction>
</comment>
<accession>A0A7C1B451</accession>
<dbReference type="Proteomes" id="UP000885863">
    <property type="component" value="Unassembled WGS sequence"/>
</dbReference>
<evidence type="ECO:0000256" key="5">
    <source>
        <dbReference type="ARBA" id="ARBA00058960"/>
    </source>
</evidence>
<dbReference type="Gene3D" id="3.40.50.300">
    <property type="entry name" value="P-loop containing nucleotide triphosphate hydrolases"/>
    <property type="match status" value="1"/>
</dbReference>
<dbReference type="InterPro" id="IPR003439">
    <property type="entry name" value="ABC_transporter-like_ATP-bd"/>
</dbReference>
<dbReference type="GO" id="GO:0005524">
    <property type="term" value="F:ATP binding"/>
    <property type="evidence" value="ECO:0007669"/>
    <property type="project" value="UniProtKB-KW"/>
</dbReference>
<evidence type="ECO:0000256" key="3">
    <source>
        <dbReference type="ARBA" id="ARBA00022840"/>
    </source>
</evidence>
<evidence type="ECO:0000256" key="4">
    <source>
        <dbReference type="ARBA" id="ARBA00050590"/>
    </source>
</evidence>
<proteinExistence type="predicted"/>
<evidence type="ECO:0000313" key="10">
    <source>
        <dbReference type="EMBL" id="HDM36639.1"/>
    </source>
</evidence>
<dbReference type="Pfam" id="PF00005">
    <property type="entry name" value="ABC_tran"/>
    <property type="match status" value="1"/>
</dbReference>
<evidence type="ECO:0000256" key="1">
    <source>
        <dbReference type="ARBA" id="ARBA00022448"/>
    </source>
</evidence>